<comment type="caution">
    <text evidence="2">The sequence shown here is derived from an EMBL/GenBank/DDBJ whole genome shotgun (WGS) entry which is preliminary data.</text>
</comment>
<dbReference type="Proteomes" id="UP000226192">
    <property type="component" value="Unassembled WGS sequence"/>
</dbReference>
<sequence>MDVETSQLNLCTTHQSTMESDAPFSAGKPAMEDSIEALLSMLRWCGSSQSFKQLQNMQHDKLATEEELKSLQVAYNANLTALAKKEAELHRFEDDLAAERESVARLTEELQRAEETVRSQEEEAQVKAGLIAEQERRIEELLAQIGQKDERAKG</sequence>
<evidence type="ECO:0000256" key="1">
    <source>
        <dbReference type="SAM" id="Coils"/>
    </source>
</evidence>
<proteinExistence type="predicted"/>
<gene>
    <name evidence="2" type="ORF">CDD81_4838</name>
</gene>
<feature type="coiled-coil region" evidence="1">
    <location>
        <begin position="54"/>
        <end position="151"/>
    </location>
</feature>
<dbReference type="OrthoDB" id="5421041at2759"/>
<accession>A0A2C5YB82</accession>
<organism evidence="2 3">
    <name type="scientific">Ophiocordyceps australis</name>
    <dbReference type="NCBI Taxonomy" id="1399860"/>
    <lineage>
        <taxon>Eukaryota</taxon>
        <taxon>Fungi</taxon>
        <taxon>Dikarya</taxon>
        <taxon>Ascomycota</taxon>
        <taxon>Pezizomycotina</taxon>
        <taxon>Sordariomycetes</taxon>
        <taxon>Hypocreomycetidae</taxon>
        <taxon>Hypocreales</taxon>
        <taxon>Ophiocordycipitaceae</taxon>
        <taxon>Ophiocordyceps</taxon>
    </lineage>
</organism>
<keyword evidence="3" id="KW-1185">Reference proteome</keyword>
<evidence type="ECO:0000313" key="3">
    <source>
        <dbReference type="Proteomes" id="UP000226192"/>
    </source>
</evidence>
<evidence type="ECO:0000313" key="2">
    <source>
        <dbReference type="EMBL" id="PHH64224.1"/>
    </source>
</evidence>
<name>A0A2C5YB82_9HYPO</name>
<reference evidence="2 3" key="1">
    <citation type="submission" date="2017-06" db="EMBL/GenBank/DDBJ databases">
        <title>Ant-infecting Ophiocordyceps genomes reveal a high diversity of potential behavioral manipulation genes and a possible major role for enterotoxins.</title>
        <authorList>
            <person name="De Bekker C."/>
            <person name="Evans H.C."/>
            <person name="Brachmann A."/>
            <person name="Hughes D.P."/>
        </authorList>
    </citation>
    <scope>NUCLEOTIDE SEQUENCE [LARGE SCALE GENOMIC DNA]</scope>
    <source>
        <strain evidence="2 3">Map64</strain>
    </source>
</reference>
<keyword evidence="1" id="KW-0175">Coiled coil</keyword>
<dbReference type="EMBL" id="NJET01000034">
    <property type="protein sequence ID" value="PHH64224.1"/>
    <property type="molecule type" value="Genomic_DNA"/>
</dbReference>
<dbReference type="AlphaFoldDB" id="A0A2C5YB82"/>
<protein>
    <submittedName>
        <fullName evidence="2">Uncharacterized protein</fullName>
    </submittedName>
</protein>